<comment type="similarity">
    <text evidence="1">Belongs to the pseudouridine synthase TruD family.</text>
</comment>
<dbReference type="Gene3D" id="3.30.2350.20">
    <property type="entry name" value="TruD, catalytic domain"/>
    <property type="match status" value="1"/>
</dbReference>
<evidence type="ECO:0000259" key="5">
    <source>
        <dbReference type="PROSITE" id="PS50984"/>
    </source>
</evidence>
<comment type="caution">
    <text evidence="6">The sequence shown here is derived from an EMBL/GenBank/DDBJ whole genome shotgun (WGS) entry which is preliminary data.</text>
</comment>
<dbReference type="PROSITE" id="PS50984">
    <property type="entry name" value="TRUD"/>
    <property type="match status" value="1"/>
</dbReference>
<feature type="region of interest" description="Disordered" evidence="4">
    <location>
        <begin position="406"/>
        <end position="528"/>
    </location>
</feature>
<dbReference type="GO" id="GO:0009982">
    <property type="term" value="F:pseudouridine synthase activity"/>
    <property type="evidence" value="ECO:0007669"/>
    <property type="project" value="InterPro"/>
</dbReference>
<dbReference type="GO" id="GO:0003723">
    <property type="term" value="F:RNA binding"/>
    <property type="evidence" value="ECO:0007669"/>
    <property type="project" value="InterPro"/>
</dbReference>
<dbReference type="Proteomes" id="UP000518300">
    <property type="component" value="Unassembled WGS sequence"/>
</dbReference>
<gene>
    <name evidence="6" type="primary">truD</name>
    <name evidence="6" type="ORF">HG543_45670</name>
</gene>
<keyword evidence="3" id="KW-0413">Isomerase</keyword>
<proteinExistence type="inferred from homology"/>
<evidence type="ECO:0000256" key="4">
    <source>
        <dbReference type="SAM" id="MobiDB-lite"/>
    </source>
</evidence>
<dbReference type="EMBL" id="JABBJJ010000384">
    <property type="protein sequence ID" value="NMO22100.1"/>
    <property type="molecule type" value="Genomic_DNA"/>
</dbReference>
<dbReference type="InterPro" id="IPR020103">
    <property type="entry name" value="PsdUridine_synth_cat_dom_sf"/>
</dbReference>
<feature type="compositionally biased region" description="Basic and acidic residues" evidence="4">
    <location>
        <begin position="495"/>
        <end position="516"/>
    </location>
</feature>
<evidence type="ECO:0000256" key="1">
    <source>
        <dbReference type="ARBA" id="ARBA00007953"/>
    </source>
</evidence>
<dbReference type="InterPro" id="IPR020119">
    <property type="entry name" value="PsdUridine_synth_TruD_CS"/>
</dbReference>
<dbReference type="InterPro" id="IPR011760">
    <property type="entry name" value="PsdUridine_synth_TruD_insert"/>
</dbReference>
<dbReference type="InterPro" id="IPR001656">
    <property type="entry name" value="PsdUridine_synth_TruD"/>
</dbReference>
<evidence type="ECO:0000313" key="6">
    <source>
        <dbReference type="EMBL" id="NMO22100.1"/>
    </source>
</evidence>
<evidence type="ECO:0000256" key="2">
    <source>
        <dbReference type="ARBA" id="ARBA00022694"/>
    </source>
</evidence>
<keyword evidence="7" id="KW-1185">Reference proteome</keyword>
<evidence type="ECO:0000313" key="7">
    <source>
        <dbReference type="Proteomes" id="UP000518300"/>
    </source>
</evidence>
<reference evidence="6 7" key="1">
    <citation type="submission" date="2020-04" db="EMBL/GenBank/DDBJ databases">
        <title>Draft genome of Pyxidicoccus fallax type strain.</title>
        <authorList>
            <person name="Whitworth D.E."/>
        </authorList>
    </citation>
    <scope>NUCLEOTIDE SEQUENCE [LARGE SCALE GENOMIC DNA]</scope>
    <source>
        <strain evidence="6 7">DSM 14698</strain>
    </source>
</reference>
<dbReference type="InterPro" id="IPR042214">
    <property type="entry name" value="TruD_catalytic"/>
</dbReference>
<dbReference type="Gene3D" id="3.30.70.3160">
    <property type="match status" value="1"/>
</dbReference>
<dbReference type="RefSeq" id="WP_169351261.1">
    <property type="nucleotide sequence ID" value="NZ_JABBJJ010000384.1"/>
</dbReference>
<keyword evidence="2" id="KW-0819">tRNA processing</keyword>
<dbReference type="PROSITE" id="PS01268">
    <property type="entry name" value="UPF0024"/>
    <property type="match status" value="1"/>
</dbReference>
<dbReference type="AlphaFoldDB" id="A0A848LWW6"/>
<dbReference type="GO" id="GO:0008033">
    <property type="term" value="P:tRNA processing"/>
    <property type="evidence" value="ECO:0007669"/>
    <property type="project" value="UniProtKB-KW"/>
</dbReference>
<evidence type="ECO:0000256" key="3">
    <source>
        <dbReference type="ARBA" id="ARBA00023235"/>
    </source>
</evidence>
<dbReference type="Pfam" id="PF01142">
    <property type="entry name" value="TruD"/>
    <property type="match status" value="1"/>
</dbReference>
<sequence>MRIKQKPEDFSVKESYRFDEVASGRHRVYLMDKQKLSTFDAVTRLRDAFGLKPGAISYCGLKDKQGRTEQIIAVDGADVDMQEPDLRLKYLGRTDKPLSAANITSNRFSVTVRSLSPESLGPLNVATAEVNRLGVVNYFDSQRFGSLKHGQGFIAKDLIRGDFEAALHNYMAAPSELDRTEDAKVKAFWRENWGRWNARVPFEGTRKYHRILKSLRDDPKDFVKAFMQIDSDYRAMLLFTYQSYLWNEGVRRYLQLLLPREHLFPMRYQAGTLLFHRDASPEVLRTLRDATFPLLAPDTTFTDPKVEEAVTWVLGREKLKLEDLRIEEEPRRLFFKHEERPLLVFPHKLVIGRTQPDELNRGNVKVNVAFTLPPGAYATLVIKRLFHFEYAEDSVETIRAQQRPRFVEAEQAAEREEREDRGSGGARRRAPAGREERSAEGARRRAPPGREERGGREDRGAREDRAPEVPSRHRSLARQAAPEAQRPEAPAEPVGFRERQRQRKAAKEIARTETAARRAAKAPKSRKK</sequence>
<feature type="compositionally biased region" description="Basic and acidic residues" evidence="4">
    <location>
        <begin position="406"/>
        <end position="422"/>
    </location>
</feature>
<dbReference type="SUPFAM" id="SSF55120">
    <property type="entry name" value="Pseudouridine synthase"/>
    <property type="match status" value="1"/>
</dbReference>
<dbReference type="GO" id="GO:0001522">
    <property type="term" value="P:pseudouridine synthesis"/>
    <property type="evidence" value="ECO:0007669"/>
    <property type="project" value="InterPro"/>
</dbReference>
<dbReference type="Gene3D" id="1.10.1510.30">
    <property type="match status" value="1"/>
</dbReference>
<dbReference type="PANTHER" id="PTHR13326">
    <property type="entry name" value="TRNA PSEUDOURIDINE SYNTHASE D"/>
    <property type="match status" value="1"/>
</dbReference>
<feature type="compositionally biased region" description="Basic and acidic residues" evidence="4">
    <location>
        <begin position="432"/>
        <end position="471"/>
    </location>
</feature>
<dbReference type="GO" id="GO:0140098">
    <property type="term" value="F:catalytic activity, acting on RNA"/>
    <property type="evidence" value="ECO:0007669"/>
    <property type="project" value="UniProtKB-ARBA"/>
</dbReference>
<feature type="compositionally biased region" description="Basic residues" evidence="4">
    <location>
        <begin position="518"/>
        <end position="528"/>
    </location>
</feature>
<feature type="domain" description="TRUD" evidence="5">
    <location>
        <begin position="134"/>
        <end position="345"/>
    </location>
</feature>
<accession>A0A848LWW6</accession>
<organism evidence="6 7">
    <name type="scientific">Pyxidicoccus fallax</name>
    <dbReference type="NCBI Taxonomy" id="394095"/>
    <lineage>
        <taxon>Bacteria</taxon>
        <taxon>Pseudomonadati</taxon>
        <taxon>Myxococcota</taxon>
        <taxon>Myxococcia</taxon>
        <taxon>Myxococcales</taxon>
        <taxon>Cystobacterineae</taxon>
        <taxon>Myxococcaceae</taxon>
        <taxon>Pyxidicoccus</taxon>
    </lineage>
</organism>
<name>A0A848LWW6_9BACT</name>
<dbReference type="PANTHER" id="PTHR13326:SF21">
    <property type="entry name" value="PSEUDOURIDYLATE SYNTHASE PUS7L"/>
    <property type="match status" value="1"/>
</dbReference>
<feature type="compositionally biased region" description="Low complexity" evidence="4">
    <location>
        <begin position="477"/>
        <end position="493"/>
    </location>
</feature>
<protein>
    <submittedName>
        <fullName evidence="6">tRNA pseudouridine(13) synthase TruD</fullName>
    </submittedName>
</protein>